<keyword evidence="3" id="KW-1185">Reference proteome</keyword>
<evidence type="ECO:0000256" key="1">
    <source>
        <dbReference type="SAM" id="MobiDB-lite"/>
    </source>
</evidence>
<dbReference type="PROSITE" id="PS51257">
    <property type="entry name" value="PROKAR_LIPOPROTEIN"/>
    <property type="match status" value="1"/>
</dbReference>
<dbReference type="EnsemblMetazoa" id="GAUT009253-RA">
    <property type="protein sequence ID" value="GAUT009253-PA"/>
    <property type="gene ID" value="GAUT009253"/>
</dbReference>
<dbReference type="AlphaFoldDB" id="A0A1A9UMC4"/>
<feature type="region of interest" description="Disordered" evidence="1">
    <location>
        <begin position="96"/>
        <end position="130"/>
    </location>
</feature>
<evidence type="ECO:0000313" key="2">
    <source>
        <dbReference type="EnsemblMetazoa" id="GAUT009253-PA"/>
    </source>
</evidence>
<organism evidence="2 3">
    <name type="scientific">Glossina austeni</name>
    <name type="common">Savannah tsetse fly</name>
    <dbReference type="NCBI Taxonomy" id="7395"/>
    <lineage>
        <taxon>Eukaryota</taxon>
        <taxon>Metazoa</taxon>
        <taxon>Ecdysozoa</taxon>
        <taxon>Arthropoda</taxon>
        <taxon>Hexapoda</taxon>
        <taxon>Insecta</taxon>
        <taxon>Pterygota</taxon>
        <taxon>Neoptera</taxon>
        <taxon>Endopterygota</taxon>
        <taxon>Diptera</taxon>
        <taxon>Brachycera</taxon>
        <taxon>Muscomorpha</taxon>
        <taxon>Hippoboscoidea</taxon>
        <taxon>Glossinidae</taxon>
        <taxon>Glossina</taxon>
    </lineage>
</organism>
<feature type="compositionally biased region" description="Polar residues" evidence="1">
    <location>
        <begin position="102"/>
        <end position="111"/>
    </location>
</feature>
<accession>A0A1A9UMC4</accession>
<evidence type="ECO:0000313" key="3">
    <source>
        <dbReference type="Proteomes" id="UP000078200"/>
    </source>
</evidence>
<sequence length="130" mass="15178">MKEHNNLTSLGYSNIERRTFGLLFSFVTGCTHLIRHFEISRGIRCAVLWLHLSMSYWSDKNLAFPTRVTVRLLSRVTSSRYFLAWHENVRSKRWWSRSSSSAISITTGQTSRRPELRVSNSSPHQAARHR</sequence>
<dbReference type="VEuPathDB" id="VectorBase:GAUT009253"/>
<reference evidence="2" key="1">
    <citation type="submission" date="2020-05" db="UniProtKB">
        <authorList>
            <consortium name="EnsemblMetazoa"/>
        </authorList>
    </citation>
    <scope>IDENTIFICATION</scope>
    <source>
        <strain evidence="2">TTRI</strain>
    </source>
</reference>
<protein>
    <submittedName>
        <fullName evidence="2">Uncharacterized protein</fullName>
    </submittedName>
</protein>
<name>A0A1A9UMC4_GLOAU</name>
<dbReference type="Proteomes" id="UP000078200">
    <property type="component" value="Unassembled WGS sequence"/>
</dbReference>
<proteinExistence type="predicted"/>